<dbReference type="Proteomes" id="UP000014680">
    <property type="component" value="Unassembled WGS sequence"/>
</dbReference>
<name>A0A0A1UC81_ENTIV</name>
<dbReference type="AlphaFoldDB" id="A0A0A1UC81"/>
<evidence type="ECO:0000313" key="1">
    <source>
        <dbReference type="EMBL" id="ELP92847.1"/>
    </source>
</evidence>
<keyword evidence="2" id="KW-1185">Reference proteome</keyword>
<dbReference type="GeneID" id="14891854"/>
<dbReference type="KEGG" id="eiv:EIN_507480"/>
<sequence>MDLSWSNDVIPLNKDEENATVDKSGKNDEEVNSLDFLNCEEKAQIFAWSQRSVGKVIFDYSATRLHGCSGRYFNAINSVKGFLIAILCGEYLFGVVVTKPVQIYGDCVADSNCFVFVLRENGIKKRRKFSIKEEDKEFAFTMGRHNSTKFFEVGKGDLKLYRKKTKNCLACEYNGKSFEYGEKRVNVLGSENRYGQIKVDRFVIFALEN</sequence>
<evidence type="ECO:0000313" key="2">
    <source>
        <dbReference type="Proteomes" id="UP000014680"/>
    </source>
</evidence>
<evidence type="ECO:0008006" key="3">
    <source>
        <dbReference type="Google" id="ProtNLM"/>
    </source>
</evidence>
<reference evidence="1 2" key="1">
    <citation type="submission" date="2012-10" db="EMBL/GenBank/DDBJ databases">
        <authorList>
            <person name="Zafar N."/>
            <person name="Inman J."/>
            <person name="Hall N."/>
            <person name="Lorenzi H."/>
            <person name="Caler E."/>
        </authorList>
    </citation>
    <scope>NUCLEOTIDE SEQUENCE [LARGE SCALE GENOMIC DNA]</scope>
    <source>
        <strain evidence="1 2">IP1</strain>
    </source>
</reference>
<organism evidence="1 2">
    <name type="scientific">Entamoeba invadens IP1</name>
    <dbReference type="NCBI Taxonomy" id="370355"/>
    <lineage>
        <taxon>Eukaryota</taxon>
        <taxon>Amoebozoa</taxon>
        <taxon>Evosea</taxon>
        <taxon>Archamoebae</taxon>
        <taxon>Mastigamoebida</taxon>
        <taxon>Entamoebidae</taxon>
        <taxon>Entamoeba</taxon>
    </lineage>
</organism>
<proteinExistence type="predicted"/>
<dbReference type="RefSeq" id="XP_004259618.1">
    <property type="nucleotide sequence ID" value="XM_004259570.1"/>
</dbReference>
<protein>
    <recommendedName>
        <fullName evidence="3">TLDc domain-containing protein</fullName>
    </recommendedName>
</protein>
<accession>A0A0A1UC81</accession>
<dbReference type="EMBL" id="KB206320">
    <property type="protein sequence ID" value="ELP92847.1"/>
    <property type="molecule type" value="Genomic_DNA"/>
</dbReference>
<dbReference type="VEuPathDB" id="AmoebaDB:EIN_507480"/>
<gene>
    <name evidence="1" type="ORF">EIN_507480</name>
</gene>